<sequence length="151" mass="17284">MALHSSRARGATRPQPRLQIHISSTYHIGIPIAENCRNKQLMQLQYHIGIPIAKNCRNKRLIGPQLQSRCGCKGSQDHNIAVPEFNIKPWIHGLINLSDIQSMVLQKSSQMDKQRHCELGQFCNNEQNLSKIRKDTTNLEIKQKHPIKMDS</sequence>
<reference evidence="1 2" key="1">
    <citation type="submission" date="2024-01" db="EMBL/GenBank/DDBJ databases">
        <title>The genomes of 5 underutilized Papilionoideae crops provide insights into root nodulation and disease resistanc.</title>
        <authorList>
            <person name="Yuan L."/>
        </authorList>
    </citation>
    <scope>NUCLEOTIDE SEQUENCE [LARGE SCALE GENOMIC DNA]</scope>
    <source>
        <strain evidence="1">ZHUSHIDOU_FW_LH</strain>
        <tissue evidence="1">Leaf</tissue>
    </source>
</reference>
<dbReference type="EMBL" id="JAYWIO010000004">
    <property type="protein sequence ID" value="KAK7266668.1"/>
    <property type="molecule type" value="Genomic_DNA"/>
</dbReference>
<comment type="caution">
    <text evidence="1">The sequence shown here is derived from an EMBL/GenBank/DDBJ whole genome shotgun (WGS) entry which is preliminary data.</text>
</comment>
<gene>
    <name evidence="1" type="ORF">RIF29_19318</name>
</gene>
<protein>
    <submittedName>
        <fullName evidence="1">Uncharacterized protein</fullName>
    </submittedName>
</protein>
<dbReference type="AlphaFoldDB" id="A0AAN9F358"/>
<evidence type="ECO:0000313" key="2">
    <source>
        <dbReference type="Proteomes" id="UP001372338"/>
    </source>
</evidence>
<name>A0AAN9F358_CROPI</name>
<evidence type="ECO:0000313" key="1">
    <source>
        <dbReference type="EMBL" id="KAK7266668.1"/>
    </source>
</evidence>
<organism evidence="1 2">
    <name type="scientific">Crotalaria pallida</name>
    <name type="common">Smooth rattlebox</name>
    <name type="synonym">Crotalaria striata</name>
    <dbReference type="NCBI Taxonomy" id="3830"/>
    <lineage>
        <taxon>Eukaryota</taxon>
        <taxon>Viridiplantae</taxon>
        <taxon>Streptophyta</taxon>
        <taxon>Embryophyta</taxon>
        <taxon>Tracheophyta</taxon>
        <taxon>Spermatophyta</taxon>
        <taxon>Magnoliopsida</taxon>
        <taxon>eudicotyledons</taxon>
        <taxon>Gunneridae</taxon>
        <taxon>Pentapetalae</taxon>
        <taxon>rosids</taxon>
        <taxon>fabids</taxon>
        <taxon>Fabales</taxon>
        <taxon>Fabaceae</taxon>
        <taxon>Papilionoideae</taxon>
        <taxon>50 kb inversion clade</taxon>
        <taxon>genistoids sensu lato</taxon>
        <taxon>core genistoids</taxon>
        <taxon>Crotalarieae</taxon>
        <taxon>Crotalaria</taxon>
    </lineage>
</organism>
<accession>A0AAN9F358</accession>
<dbReference type="Proteomes" id="UP001372338">
    <property type="component" value="Unassembled WGS sequence"/>
</dbReference>
<keyword evidence="2" id="KW-1185">Reference proteome</keyword>
<proteinExistence type="predicted"/>